<organism evidence="1 2">
    <name type="scientific">Naganishia friedmannii</name>
    <dbReference type="NCBI Taxonomy" id="89922"/>
    <lineage>
        <taxon>Eukaryota</taxon>
        <taxon>Fungi</taxon>
        <taxon>Dikarya</taxon>
        <taxon>Basidiomycota</taxon>
        <taxon>Agaricomycotina</taxon>
        <taxon>Tremellomycetes</taxon>
        <taxon>Filobasidiales</taxon>
        <taxon>Filobasidiaceae</taxon>
        <taxon>Naganishia</taxon>
    </lineage>
</organism>
<keyword evidence="2" id="KW-1185">Reference proteome</keyword>
<dbReference type="EMBL" id="JASBWT010000001">
    <property type="protein sequence ID" value="KAJ9109308.1"/>
    <property type="molecule type" value="Genomic_DNA"/>
</dbReference>
<protein>
    <submittedName>
        <fullName evidence="1">Uncharacterized protein</fullName>
    </submittedName>
</protein>
<sequence length="179" mass="18391">MAPTKKTTTAPKPKSSHPPYADMIKECIQSATEETRQGVSRPSIKKFLANHYKLDMSSAMNISNLNKAISRGAETGMFELPKGIGGRVKLVKKAKASANKENTPPKKAPAAKKPAAAAAAPKKAAATKAAPKKAAAKPAAAPKKAAPAKKTAAATKTKAAATGKTATKAAPKKRAAAKK</sequence>
<name>A0ACC2WD41_9TREE</name>
<evidence type="ECO:0000313" key="2">
    <source>
        <dbReference type="Proteomes" id="UP001227268"/>
    </source>
</evidence>
<dbReference type="Proteomes" id="UP001227268">
    <property type="component" value="Unassembled WGS sequence"/>
</dbReference>
<comment type="caution">
    <text evidence="1">The sequence shown here is derived from an EMBL/GenBank/DDBJ whole genome shotgun (WGS) entry which is preliminary data.</text>
</comment>
<proteinExistence type="predicted"/>
<gene>
    <name evidence="1" type="ORF">QFC21_000637</name>
</gene>
<reference evidence="1" key="1">
    <citation type="submission" date="2023-04" db="EMBL/GenBank/DDBJ databases">
        <title>Draft Genome sequencing of Naganishia species isolated from polar environments using Oxford Nanopore Technology.</title>
        <authorList>
            <person name="Leo P."/>
            <person name="Venkateswaran K."/>
        </authorList>
    </citation>
    <scope>NUCLEOTIDE SEQUENCE</scope>
    <source>
        <strain evidence="1">MNA-CCFEE 5423</strain>
    </source>
</reference>
<evidence type="ECO:0000313" key="1">
    <source>
        <dbReference type="EMBL" id="KAJ9109308.1"/>
    </source>
</evidence>
<accession>A0ACC2WD41</accession>